<dbReference type="Proteomes" id="UP000076925">
    <property type="component" value="Unassembled WGS sequence"/>
</dbReference>
<accession>A0A139X3H8</accession>
<organism evidence="1 2">
    <name type="scientific">Scytonema hofmannii PCC 7110</name>
    <dbReference type="NCBI Taxonomy" id="128403"/>
    <lineage>
        <taxon>Bacteria</taxon>
        <taxon>Bacillati</taxon>
        <taxon>Cyanobacteriota</taxon>
        <taxon>Cyanophyceae</taxon>
        <taxon>Nostocales</taxon>
        <taxon>Scytonemataceae</taxon>
        <taxon>Scytonema</taxon>
    </lineage>
</organism>
<evidence type="ECO:0000313" key="1">
    <source>
        <dbReference type="EMBL" id="KYC39213.1"/>
    </source>
</evidence>
<evidence type="ECO:0000313" key="2">
    <source>
        <dbReference type="Proteomes" id="UP000076925"/>
    </source>
</evidence>
<dbReference type="AlphaFoldDB" id="A0A139X3H8"/>
<gene>
    <name evidence="1" type="ORF">WA1_31190</name>
</gene>
<dbReference type="Pfam" id="PF25656">
    <property type="entry name" value="DUF7945"/>
    <property type="match status" value="1"/>
</dbReference>
<sequence>MVQYPKMRGELLETLRSLASREYQQKAWINHNYPAGVLYDSFDEVVHFLFDDTILAENPNAAIGVILENDKEARLIAAVCTAIKQVFEAHGTEMSDEEYINSSKWTNVVEAASMALHLITNEQLSSSV</sequence>
<dbReference type="STRING" id="128403.WA1_31190"/>
<comment type="caution">
    <text evidence="1">The sequence shown here is derived from an EMBL/GenBank/DDBJ whole genome shotgun (WGS) entry which is preliminary data.</text>
</comment>
<protein>
    <submittedName>
        <fullName evidence="1">Uncharacterized protein</fullName>
    </submittedName>
</protein>
<dbReference type="NCBIfam" id="NF047838">
    <property type="entry name" value="SCO4402_fam"/>
    <property type="match status" value="1"/>
</dbReference>
<reference evidence="1 2" key="1">
    <citation type="journal article" date="2013" name="Genome Biol. Evol.">
        <title>Genomes of Stigonematalean cyanobacteria (subsection V) and the evolution of oxygenic photosynthesis from prokaryotes to plastids.</title>
        <authorList>
            <person name="Dagan T."/>
            <person name="Roettger M."/>
            <person name="Stucken K."/>
            <person name="Landan G."/>
            <person name="Koch R."/>
            <person name="Major P."/>
            <person name="Gould S.B."/>
            <person name="Goremykin V.V."/>
            <person name="Rippka R."/>
            <person name="Tandeau de Marsac N."/>
            <person name="Gugger M."/>
            <person name="Lockhart P.J."/>
            <person name="Allen J.F."/>
            <person name="Brune I."/>
            <person name="Maus I."/>
            <person name="Puhler A."/>
            <person name="Martin W.F."/>
        </authorList>
    </citation>
    <scope>NUCLEOTIDE SEQUENCE [LARGE SCALE GENOMIC DNA]</scope>
    <source>
        <strain evidence="1 2">PCC 7110</strain>
    </source>
</reference>
<keyword evidence="2" id="KW-1185">Reference proteome</keyword>
<dbReference type="EMBL" id="ANNX02000035">
    <property type="protein sequence ID" value="KYC39213.1"/>
    <property type="molecule type" value="Genomic_DNA"/>
</dbReference>
<dbReference type="InterPro" id="IPR057705">
    <property type="entry name" value="DUF7945"/>
</dbReference>
<proteinExistence type="predicted"/>
<name>A0A139X3H8_9CYAN</name>
<dbReference type="RefSeq" id="WP_017740404.1">
    <property type="nucleotide sequence ID" value="NZ_KQ976354.1"/>
</dbReference>